<name>A0A178MZ43_9PROT</name>
<evidence type="ECO:0008006" key="4">
    <source>
        <dbReference type="Google" id="ProtNLM"/>
    </source>
</evidence>
<feature type="transmembrane region" description="Helical" evidence="1">
    <location>
        <begin position="88"/>
        <end position="110"/>
    </location>
</feature>
<reference evidence="2 3" key="1">
    <citation type="submission" date="2016-04" db="EMBL/GenBank/DDBJ databases">
        <title>Draft genome sequence of freshwater magnetotactic bacteria Magnetospirillum marisnigri SP-1 and Magnetospirillum moscoviense BB-1.</title>
        <authorList>
            <person name="Koziaeva V."/>
            <person name="Dziuba M.V."/>
            <person name="Ivanov T.M."/>
            <person name="Kuznetsov B."/>
            <person name="Grouzdev D.S."/>
        </authorList>
    </citation>
    <scope>NUCLEOTIDE SEQUENCE [LARGE SCALE GENOMIC DNA]</scope>
    <source>
        <strain evidence="2 3">SP-1</strain>
    </source>
</reference>
<organism evidence="2 3">
    <name type="scientific">Paramagnetospirillum marisnigri</name>
    <dbReference type="NCBI Taxonomy" id="1285242"/>
    <lineage>
        <taxon>Bacteria</taxon>
        <taxon>Pseudomonadati</taxon>
        <taxon>Pseudomonadota</taxon>
        <taxon>Alphaproteobacteria</taxon>
        <taxon>Rhodospirillales</taxon>
        <taxon>Magnetospirillaceae</taxon>
        <taxon>Paramagnetospirillum</taxon>
    </lineage>
</organism>
<comment type="caution">
    <text evidence="2">The sequence shown here is derived from an EMBL/GenBank/DDBJ whole genome shotgun (WGS) entry which is preliminary data.</text>
</comment>
<evidence type="ECO:0000313" key="3">
    <source>
        <dbReference type="Proteomes" id="UP000078428"/>
    </source>
</evidence>
<dbReference type="EMBL" id="LWQT01000020">
    <property type="protein sequence ID" value="OAN55285.1"/>
    <property type="molecule type" value="Genomic_DNA"/>
</dbReference>
<evidence type="ECO:0000256" key="1">
    <source>
        <dbReference type="SAM" id="Phobius"/>
    </source>
</evidence>
<keyword evidence="1" id="KW-0472">Membrane</keyword>
<sequence>MVILERNIRSRLAPYWATISILICAAIFAAWMPMEWGNYKAVEIGIGLGGALATVLALALTLSVIPIQRAADHFSASIIHLYAKDKTFRLAFGTLVAAVVLAFMSGSGLFTLRPRMLFVVQAVLLGSGVDCLRAFYWRFLTLLDPANAPRILTRQAAQAIQWADREVRRCAFVEGLDPNGPNLDDRYRRAGIYFRASALLDPVRRWNKDLLEMAAKALERREQSTVAEIFSGLGSIAVFYLNIKKESSFGQDEDHIVNPIYEGIMTVSNQAAALGMEETCQNAIKVLGTIAANTAQITVSSGRIVKAPYIYMPLSYMDRCAETALQKKMQDAGLETIRMCRLVLAHIPEAYDTHAVDASLIDVAAKVAAAGYGMGSWVVANTAADAIVEIAMAELGRERYRRAVLLSKAFYYLEFLLPFAIASSTKVGLMAGSFPPYASTSNHSLASLIQTACSLIPGHDPEHPRRDRLTRFSEVCEATAKHLSDVASKVDFSSSLVMADLIMVLDEIFKTLRQQLESLDPKLSEDENETFDKLASQFIWASGCFWGRDKINAAPGMADEVARMLSAHAVAFVRLGHIDLATQVAHVIRRIAGNIANLSLNSIYDVADVTAQLWPIKMAGDLAAPELSAIAANLIAAPYGVDPKDEGEIHRVIALRGQQMDTPSRRSGYEGMMFPDPMAELYDLKRQMNPDAPPEEEDLDDFWP</sequence>
<keyword evidence="1" id="KW-1133">Transmembrane helix</keyword>
<keyword evidence="3" id="KW-1185">Reference proteome</keyword>
<keyword evidence="1" id="KW-0812">Transmembrane</keyword>
<gene>
    <name evidence="2" type="ORF">A6A04_11560</name>
</gene>
<accession>A0A178MZ43</accession>
<feature type="transmembrane region" description="Helical" evidence="1">
    <location>
        <begin position="12"/>
        <end position="32"/>
    </location>
</feature>
<evidence type="ECO:0000313" key="2">
    <source>
        <dbReference type="EMBL" id="OAN55285.1"/>
    </source>
</evidence>
<proteinExistence type="predicted"/>
<dbReference type="Proteomes" id="UP000078428">
    <property type="component" value="Unassembled WGS sequence"/>
</dbReference>
<dbReference type="RefSeq" id="WP_156612412.1">
    <property type="nucleotide sequence ID" value="NZ_LWQT01000020.1"/>
</dbReference>
<feature type="transmembrane region" description="Helical" evidence="1">
    <location>
        <begin position="44"/>
        <end position="67"/>
    </location>
</feature>
<protein>
    <recommendedName>
        <fullName evidence="4">DUF2254 domain-containing protein</fullName>
    </recommendedName>
</protein>
<dbReference type="AlphaFoldDB" id="A0A178MZ43"/>